<feature type="compositionally biased region" description="Low complexity" evidence="2">
    <location>
        <begin position="525"/>
        <end position="550"/>
    </location>
</feature>
<keyword evidence="3" id="KW-0812">Transmembrane</keyword>
<keyword evidence="3" id="KW-0472">Membrane</keyword>
<comment type="caution">
    <text evidence="5">The sequence shown here is derived from an EMBL/GenBank/DDBJ whole genome shotgun (WGS) entry which is preliminary data.</text>
</comment>
<dbReference type="eggNOG" id="ENOG502R2RI">
    <property type="taxonomic scope" value="Eukaryota"/>
</dbReference>
<name>K0KMP0_WICCF</name>
<keyword evidence="6" id="KW-1185">Reference proteome</keyword>
<sequence length="1165" mass="129720">MKLKKSLKVPFKTKQLKSIKTTRLQKITTVYINFGFCLLLLSHLPGCLLLVHMYWTLTILSLAVLWLAYRLYVLAKVPVEDLVKTLKIEIPKSSKISVDNITNEKVHIHWDQPVSEPKVTSFVIYINGKQVSIINGNESYCCLSNLLSDTRYKIDLISINSKGYKAKSESIYVKTKSDKLQNYGTNILLENPENLFRLLTDSTDVTTVQKLATSSALYPNGEAKVPGRSRSATVSSVNGTNNNNNGGTNGTVNNSYAASTTSLLPDPRSLDDIEELRYYLESGQEELHTILNQQAQALDDFHEQEAILIEERDKLRERKKLEDGNRQSMKSEIKMLDDSRRLTELKKSKQENAFAAKEKSIEKMDQDLINWNIKIEGFEKQKSELLESEESIHSELDSDILKKKEKIKSLQEQIAKIDEDIKIFNSRKKQKDQLKPQFIKIFKSLADHTDSVGCMDAEGVKSLEILSNLDPEVHSKLQKEIELDAKLEAEWRAQQQREVNNCVKVSKAYEQVKSENAALKNPLNPTSSHSSTPPSVHSQPSSIVQQQIQQIQLQQQQQQQQLQQQQHNISSAQHTFPFTIPGSNINNSGNYNYNGIQTGSSPSLNSFINQHNQQQQQQQQQNPNFPSSSFWNYNASDGFAFNTTMPNASLNPKGEEEEDDDLESPVAKSNANHLLPKYLIDEDADFMKFVNNVQNQTPFENNSTANSANHIPPPSNSFGLGNAFNAPLNDSSANVSTRGIFQGDFGGLQTQPRFSLENPSSPPHSFNAELLSTQTSPSNNNDIRSVLSGNTNEFLPNTFQPIQPLNQDPQTPKDHNILSPFSPRRLSNALGFGKKNNDEHEMTSGFLGSKSSSQHSKFFGKANNKSEDHSNDTTTPLFSFSNEIPGTLDSVWKSPGLGGNAHNRNISVNSTHSNNTSFEREHGISKFFPSGVANTNNNDTQNVSTDFLAAPAPNDFNHEYNASISSGAISDGTHFNGDEAMQLTNTNKTSNTASIKSIKSTADNSSNISSSPSFFRKSKFLNFGGDKNQSHENSSSKTPSQKSSTLFKTISPTKSDNPVIEDSDVEDYVPSNSNNTTPKKLFSRNRKSSSSNMRKQSNSGSNSIHESDVSNLTDNSSHSNNSNSNGGGKFLVKKFFGGNKNSNKESLNKEIDDIDEQVEAEEFEK</sequence>
<dbReference type="HOGENOM" id="CLU_274772_0_0_1"/>
<dbReference type="CDD" id="cd00063">
    <property type="entry name" value="FN3"/>
    <property type="match status" value="1"/>
</dbReference>
<reference evidence="5 6" key="1">
    <citation type="journal article" date="2012" name="Eukaryot. Cell">
        <title>Draft genome sequence of Wickerhamomyces ciferrii NRRL Y-1031 F-60-10.</title>
        <authorList>
            <person name="Schneider J."/>
            <person name="Andrea H."/>
            <person name="Blom J."/>
            <person name="Jaenicke S."/>
            <person name="Ruckert C."/>
            <person name="Schorsch C."/>
            <person name="Szczepanowski R."/>
            <person name="Farwick M."/>
            <person name="Goesmann A."/>
            <person name="Puhler A."/>
            <person name="Schaffer S."/>
            <person name="Tauch A."/>
            <person name="Kohler T."/>
            <person name="Brinkrolf K."/>
        </authorList>
    </citation>
    <scope>NUCLEOTIDE SEQUENCE [LARGE SCALE GENOMIC DNA]</scope>
    <source>
        <strain evidence="6">ATCC 14091 / BCRC 22168 / CBS 111 / JCM 3599 / NBRC 0793 / NRRL Y-1031 F-60-10</strain>
    </source>
</reference>
<dbReference type="InterPro" id="IPR036116">
    <property type="entry name" value="FN3_sf"/>
</dbReference>
<feature type="compositionally biased region" description="Low complexity" evidence="2">
    <location>
        <begin position="583"/>
        <end position="596"/>
    </location>
</feature>
<feature type="compositionally biased region" description="Polar residues" evidence="2">
    <location>
        <begin position="1046"/>
        <end position="1056"/>
    </location>
</feature>
<dbReference type="Pfam" id="PF00041">
    <property type="entry name" value="fn3"/>
    <property type="match status" value="1"/>
</dbReference>
<keyword evidence="1" id="KW-0175">Coiled coil</keyword>
<feature type="compositionally biased region" description="Polar residues" evidence="2">
    <location>
        <begin position="749"/>
        <end position="759"/>
    </location>
</feature>
<feature type="region of interest" description="Disordered" evidence="2">
    <location>
        <begin position="1020"/>
        <end position="1165"/>
    </location>
</feature>
<dbReference type="InterPro" id="IPR003961">
    <property type="entry name" value="FN3_dom"/>
</dbReference>
<feature type="transmembrane region" description="Helical" evidence="3">
    <location>
        <begin position="30"/>
        <end position="51"/>
    </location>
</feature>
<feature type="compositionally biased region" description="Low complexity" evidence="2">
    <location>
        <begin position="609"/>
        <end position="622"/>
    </location>
</feature>
<protein>
    <recommendedName>
        <fullName evidence="4">Fibronectin type-III domain-containing protein</fullName>
    </recommendedName>
</protein>
<feature type="region of interest" description="Disordered" evidence="2">
    <location>
        <begin position="562"/>
        <end position="629"/>
    </location>
</feature>
<feature type="compositionally biased region" description="Low complexity" evidence="2">
    <location>
        <begin position="1035"/>
        <end position="1045"/>
    </location>
</feature>
<dbReference type="PROSITE" id="PS50853">
    <property type="entry name" value="FN3"/>
    <property type="match status" value="1"/>
</dbReference>
<dbReference type="InParanoid" id="K0KMP0"/>
<feature type="compositionally biased region" description="Polar residues" evidence="2">
    <location>
        <begin position="567"/>
        <end position="576"/>
    </location>
</feature>
<feature type="compositionally biased region" description="Acidic residues" evidence="2">
    <location>
        <begin position="1152"/>
        <end position="1165"/>
    </location>
</feature>
<feature type="region of interest" description="Disordered" evidence="2">
    <location>
        <begin position="517"/>
        <end position="550"/>
    </location>
</feature>
<keyword evidence="3" id="KW-1133">Transmembrane helix</keyword>
<feature type="region of interest" description="Disordered" evidence="2">
    <location>
        <begin position="699"/>
        <end position="718"/>
    </location>
</feature>
<feature type="compositionally biased region" description="Polar residues" evidence="2">
    <location>
        <begin position="699"/>
        <end position="709"/>
    </location>
</feature>
<feature type="region of interest" description="Disordered" evidence="2">
    <location>
        <begin position="834"/>
        <end position="878"/>
    </location>
</feature>
<dbReference type="AlphaFoldDB" id="K0KMP0"/>
<evidence type="ECO:0000259" key="4">
    <source>
        <dbReference type="PROSITE" id="PS50853"/>
    </source>
</evidence>
<feature type="region of interest" description="Disordered" evidence="2">
    <location>
        <begin position="749"/>
        <end position="780"/>
    </location>
</feature>
<accession>K0KMP0</accession>
<evidence type="ECO:0000256" key="2">
    <source>
        <dbReference type="SAM" id="MobiDB-lite"/>
    </source>
</evidence>
<dbReference type="STRING" id="1206466.K0KMP0"/>
<feature type="compositionally biased region" description="Polar residues" evidence="2">
    <location>
        <begin position="597"/>
        <end position="608"/>
    </location>
</feature>
<dbReference type="Proteomes" id="UP000009328">
    <property type="component" value="Unassembled WGS sequence"/>
</dbReference>
<feature type="coiled-coil region" evidence="1">
    <location>
        <begin position="361"/>
        <end position="427"/>
    </location>
</feature>
<feature type="compositionally biased region" description="Basic and acidic residues" evidence="2">
    <location>
        <begin position="1142"/>
        <end position="1151"/>
    </location>
</feature>
<feature type="region of interest" description="Disordered" evidence="2">
    <location>
        <begin position="221"/>
        <end position="267"/>
    </location>
</feature>
<dbReference type="Gene3D" id="2.60.40.10">
    <property type="entry name" value="Immunoglobulins"/>
    <property type="match status" value="1"/>
</dbReference>
<dbReference type="SUPFAM" id="SSF49265">
    <property type="entry name" value="Fibronectin type III"/>
    <property type="match status" value="1"/>
</dbReference>
<feature type="compositionally biased region" description="Low complexity" evidence="2">
    <location>
        <begin position="233"/>
        <end position="255"/>
    </location>
</feature>
<feature type="compositionally biased region" description="Polar residues" evidence="2">
    <location>
        <begin position="770"/>
        <end position="780"/>
    </location>
</feature>
<gene>
    <name evidence="5" type="ORF">BN7_2178</name>
</gene>
<dbReference type="EMBL" id="CAIF01000049">
    <property type="protein sequence ID" value="CCH42634.1"/>
    <property type="molecule type" value="Genomic_DNA"/>
</dbReference>
<feature type="region of interest" description="Disordered" evidence="2">
    <location>
        <begin position="642"/>
        <end position="669"/>
    </location>
</feature>
<feature type="compositionally biased region" description="Low complexity" evidence="2">
    <location>
        <begin position="1115"/>
        <end position="1124"/>
    </location>
</feature>
<dbReference type="InterPro" id="IPR013783">
    <property type="entry name" value="Ig-like_fold"/>
</dbReference>
<organism evidence="5 6">
    <name type="scientific">Wickerhamomyces ciferrii (strain ATCC 14091 / BCRC 22168 / CBS 111 / JCM 3599 / NBRC 0793 / NRRL Y-1031 F-60-10)</name>
    <name type="common">Yeast</name>
    <name type="synonym">Pichia ciferrii</name>
    <dbReference type="NCBI Taxonomy" id="1206466"/>
    <lineage>
        <taxon>Eukaryota</taxon>
        <taxon>Fungi</taxon>
        <taxon>Dikarya</taxon>
        <taxon>Ascomycota</taxon>
        <taxon>Saccharomycotina</taxon>
        <taxon>Saccharomycetes</taxon>
        <taxon>Phaffomycetales</taxon>
        <taxon>Wickerhamomycetaceae</taxon>
        <taxon>Wickerhamomyces</taxon>
    </lineage>
</organism>
<feature type="domain" description="Fibronectin type-III" evidence="4">
    <location>
        <begin position="92"/>
        <end position="178"/>
    </location>
</feature>
<evidence type="ECO:0000256" key="1">
    <source>
        <dbReference type="SAM" id="Coils"/>
    </source>
</evidence>
<evidence type="ECO:0000256" key="3">
    <source>
        <dbReference type="SAM" id="Phobius"/>
    </source>
</evidence>
<evidence type="ECO:0000313" key="6">
    <source>
        <dbReference type="Proteomes" id="UP000009328"/>
    </source>
</evidence>
<feature type="compositionally biased region" description="Low complexity" evidence="2">
    <location>
        <begin position="1088"/>
        <end position="1101"/>
    </location>
</feature>
<evidence type="ECO:0000313" key="5">
    <source>
        <dbReference type="EMBL" id="CCH42634.1"/>
    </source>
</evidence>
<proteinExistence type="predicted"/>